<evidence type="ECO:0000259" key="6">
    <source>
        <dbReference type="Pfam" id="PF02931"/>
    </source>
</evidence>
<accession>K1QL92</accession>
<dbReference type="HOGENOM" id="CLU_018074_2_0_1"/>
<evidence type="ECO:0000256" key="3">
    <source>
        <dbReference type="ARBA" id="ARBA00022989"/>
    </source>
</evidence>
<protein>
    <submittedName>
        <fullName evidence="8">Neuronal acetylcholine receptor subunit alpha-6</fullName>
    </submittedName>
</protein>
<name>K1QL92_MAGGI</name>
<dbReference type="InterPro" id="IPR006202">
    <property type="entry name" value="Neur_chan_lig-bd"/>
</dbReference>
<dbReference type="SUPFAM" id="SSF90112">
    <property type="entry name" value="Neurotransmitter-gated ion-channel transmembrane pore"/>
    <property type="match status" value="1"/>
</dbReference>
<dbReference type="GO" id="GO:0005230">
    <property type="term" value="F:extracellular ligand-gated monoatomic ion channel activity"/>
    <property type="evidence" value="ECO:0007669"/>
    <property type="project" value="InterPro"/>
</dbReference>
<dbReference type="EMBL" id="JH816663">
    <property type="protein sequence ID" value="EKC34628.1"/>
    <property type="molecule type" value="Genomic_DNA"/>
</dbReference>
<evidence type="ECO:0000259" key="7">
    <source>
        <dbReference type="Pfam" id="PF02932"/>
    </source>
</evidence>
<keyword evidence="5" id="KW-0406">Ion transport</keyword>
<keyword evidence="8" id="KW-0675">Receptor</keyword>
<keyword evidence="5" id="KW-0813">Transport</keyword>
<dbReference type="CDD" id="cd19051">
    <property type="entry name" value="LGIC_TM_cation"/>
    <property type="match status" value="1"/>
</dbReference>
<dbReference type="InterPro" id="IPR018000">
    <property type="entry name" value="Neurotransmitter_ion_chnl_CS"/>
</dbReference>
<dbReference type="GO" id="GO:0004888">
    <property type="term" value="F:transmembrane signaling receptor activity"/>
    <property type="evidence" value="ECO:0007669"/>
    <property type="project" value="InterPro"/>
</dbReference>
<reference evidence="8" key="1">
    <citation type="journal article" date="2012" name="Nature">
        <title>The oyster genome reveals stress adaptation and complexity of shell formation.</title>
        <authorList>
            <person name="Zhang G."/>
            <person name="Fang X."/>
            <person name="Guo X."/>
            <person name="Li L."/>
            <person name="Luo R."/>
            <person name="Xu F."/>
            <person name="Yang P."/>
            <person name="Zhang L."/>
            <person name="Wang X."/>
            <person name="Qi H."/>
            <person name="Xiong Z."/>
            <person name="Que H."/>
            <person name="Xie Y."/>
            <person name="Holland P.W."/>
            <person name="Paps J."/>
            <person name="Zhu Y."/>
            <person name="Wu F."/>
            <person name="Chen Y."/>
            <person name="Wang J."/>
            <person name="Peng C."/>
            <person name="Meng J."/>
            <person name="Yang L."/>
            <person name="Liu J."/>
            <person name="Wen B."/>
            <person name="Zhang N."/>
            <person name="Huang Z."/>
            <person name="Zhu Q."/>
            <person name="Feng Y."/>
            <person name="Mount A."/>
            <person name="Hedgecock D."/>
            <person name="Xu Z."/>
            <person name="Liu Y."/>
            <person name="Domazet-Loso T."/>
            <person name="Du Y."/>
            <person name="Sun X."/>
            <person name="Zhang S."/>
            <person name="Liu B."/>
            <person name="Cheng P."/>
            <person name="Jiang X."/>
            <person name="Li J."/>
            <person name="Fan D."/>
            <person name="Wang W."/>
            <person name="Fu W."/>
            <person name="Wang T."/>
            <person name="Wang B."/>
            <person name="Zhang J."/>
            <person name="Peng Z."/>
            <person name="Li Y."/>
            <person name="Li N."/>
            <person name="Wang J."/>
            <person name="Chen M."/>
            <person name="He Y."/>
            <person name="Tan F."/>
            <person name="Song X."/>
            <person name="Zheng Q."/>
            <person name="Huang R."/>
            <person name="Yang H."/>
            <person name="Du X."/>
            <person name="Chen L."/>
            <person name="Yang M."/>
            <person name="Gaffney P.M."/>
            <person name="Wang S."/>
            <person name="Luo L."/>
            <person name="She Z."/>
            <person name="Ming Y."/>
            <person name="Huang W."/>
            <person name="Zhang S."/>
            <person name="Huang B."/>
            <person name="Zhang Y."/>
            <person name="Qu T."/>
            <person name="Ni P."/>
            <person name="Miao G."/>
            <person name="Wang J."/>
            <person name="Wang Q."/>
            <person name="Steinberg C.E."/>
            <person name="Wang H."/>
            <person name="Li N."/>
            <person name="Qian L."/>
            <person name="Zhang G."/>
            <person name="Li Y."/>
            <person name="Yang H."/>
            <person name="Liu X."/>
            <person name="Wang J."/>
            <person name="Yin Y."/>
            <person name="Wang J."/>
        </authorList>
    </citation>
    <scope>NUCLEOTIDE SEQUENCE [LARGE SCALE GENOMIC DNA]</scope>
    <source>
        <strain evidence="8">05x7-T-G4-1.051#20</strain>
    </source>
</reference>
<comment type="similarity">
    <text evidence="5">Belongs to the ligand-gated ion channel (TC 1.A.9) family.</text>
</comment>
<dbReference type="Pfam" id="PF02932">
    <property type="entry name" value="Neur_chan_memb"/>
    <property type="match status" value="1"/>
</dbReference>
<comment type="subcellular location">
    <subcellularLocation>
        <location evidence="1">Membrane</location>
        <topology evidence="1">Multi-pass membrane protein</topology>
    </subcellularLocation>
</comment>
<keyword evidence="5" id="KW-0407">Ion channel</keyword>
<keyword evidence="4 5" id="KW-0472">Membrane</keyword>
<dbReference type="Pfam" id="PF02931">
    <property type="entry name" value="Neur_chan_LBD"/>
    <property type="match status" value="1"/>
</dbReference>
<dbReference type="PANTHER" id="PTHR18945">
    <property type="entry name" value="NEUROTRANSMITTER GATED ION CHANNEL"/>
    <property type="match status" value="1"/>
</dbReference>
<dbReference type="Gene3D" id="1.20.58.390">
    <property type="entry name" value="Neurotransmitter-gated ion-channel transmembrane domain"/>
    <property type="match status" value="1"/>
</dbReference>
<dbReference type="GO" id="GO:0016020">
    <property type="term" value="C:membrane"/>
    <property type="evidence" value="ECO:0007669"/>
    <property type="project" value="UniProtKB-SubCell"/>
</dbReference>
<dbReference type="CDD" id="cd18989">
    <property type="entry name" value="LGIC_ECD_cation"/>
    <property type="match status" value="1"/>
</dbReference>
<feature type="transmembrane region" description="Helical" evidence="5">
    <location>
        <begin position="193"/>
        <end position="216"/>
    </location>
</feature>
<dbReference type="Gene3D" id="2.70.170.10">
    <property type="entry name" value="Neurotransmitter-gated ion-channel ligand-binding domain"/>
    <property type="match status" value="1"/>
</dbReference>
<dbReference type="InterPro" id="IPR036734">
    <property type="entry name" value="Neur_chan_lig-bd_sf"/>
</dbReference>
<dbReference type="InterPro" id="IPR006201">
    <property type="entry name" value="Neur_channel"/>
</dbReference>
<dbReference type="InterPro" id="IPR038050">
    <property type="entry name" value="Neuro_actylchol_rec"/>
</dbReference>
<feature type="domain" description="Neurotransmitter-gated ion-channel ligand-binding" evidence="6">
    <location>
        <begin position="2"/>
        <end position="192"/>
    </location>
</feature>
<evidence type="ECO:0000313" key="8">
    <source>
        <dbReference type="EMBL" id="EKC34628.1"/>
    </source>
</evidence>
<dbReference type="AlphaFoldDB" id="K1QL92"/>
<proteinExistence type="inferred from homology"/>
<dbReference type="PRINTS" id="PR00252">
    <property type="entry name" value="NRIONCHANNEL"/>
</dbReference>
<dbReference type="InterPro" id="IPR036719">
    <property type="entry name" value="Neuro-gated_channel_TM_sf"/>
</dbReference>
<feature type="transmembrane region" description="Helical" evidence="5">
    <location>
        <begin position="254"/>
        <end position="277"/>
    </location>
</feature>
<comment type="caution">
    <text evidence="5">Lacks conserved residue(s) required for the propagation of feature annotation.</text>
</comment>
<dbReference type="InParanoid" id="K1QL92"/>
<evidence type="ECO:0000256" key="5">
    <source>
        <dbReference type="RuleBase" id="RU000687"/>
    </source>
</evidence>
<keyword evidence="2 5" id="KW-0812">Transmembrane</keyword>
<evidence type="ECO:0000256" key="1">
    <source>
        <dbReference type="ARBA" id="ARBA00004141"/>
    </source>
</evidence>
<keyword evidence="3 5" id="KW-1133">Transmembrane helix</keyword>
<feature type="domain" description="Neurotransmitter-gated ion-channel transmembrane" evidence="7">
    <location>
        <begin position="200"/>
        <end position="264"/>
    </location>
</feature>
<gene>
    <name evidence="8" type="ORF">CGI_10009907</name>
</gene>
<feature type="transmembrane region" description="Helical" evidence="5">
    <location>
        <begin position="223"/>
        <end position="242"/>
    </location>
</feature>
<evidence type="ECO:0000256" key="2">
    <source>
        <dbReference type="ARBA" id="ARBA00022692"/>
    </source>
</evidence>
<sequence>MKDFNKYVRPTEVSPVTVNVTFFLVGIKEFDEVNGMFSVTGFFQVTWQDSRLRWNSSDYGDLQTLELPERKTWIPNISLLNPYVRVERIAKGVSPVRYSSSGIAVWLPGDVLSSRCEVDVTKYPFDTQTCRLLFGCWGYPSSSIVVQAPNPKVGTFYFIEHDTWEIVHQRVETVSDLFLTYVSVDITMKRHPGFAVINVVLPLIFFGLMNIFVFILPTESGERLSYCVTVLLAIAVFLTIVEQNLPPTSDPISILSYYVLANLGMSCFICFVVIIGLDAMRGETEPWDRSDHTVLRHVTCSVPGTLQIFIAGWTSYTWGKCADAIPCTGHEDCGAVHCPTGYAPYCATILFNQCKCSPCKSHISLMRGGGSGAHGVSVP</sequence>
<dbReference type="SUPFAM" id="SSF63712">
    <property type="entry name" value="Nicotinic receptor ligand binding domain-like"/>
    <property type="match status" value="1"/>
</dbReference>
<dbReference type="InterPro" id="IPR006029">
    <property type="entry name" value="Neurotrans-gated_channel_TM"/>
</dbReference>
<organism evidence="8">
    <name type="scientific">Magallana gigas</name>
    <name type="common">Pacific oyster</name>
    <name type="synonym">Crassostrea gigas</name>
    <dbReference type="NCBI Taxonomy" id="29159"/>
    <lineage>
        <taxon>Eukaryota</taxon>
        <taxon>Metazoa</taxon>
        <taxon>Spiralia</taxon>
        <taxon>Lophotrochozoa</taxon>
        <taxon>Mollusca</taxon>
        <taxon>Bivalvia</taxon>
        <taxon>Autobranchia</taxon>
        <taxon>Pteriomorphia</taxon>
        <taxon>Ostreida</taxon>
        <taxon>Ostreoidea</taxon>
        <taxon>Ostreidae</taxon>
        <taxon>Magallana</taxon>
    </lineage>
</organism>
<evidence type="ECO:0000256" key="4">
    <source>
        <dbReference type="ARBA" id="ARBA00023136"/>
    </source>
</evidence>
<dbReference type="PROSITE" id="PS00236">
    <property type="entry name" value="NEUROTR_ION_CHANNEL"/>
    <property type="match status" value="1"/>
</dbReference>